<protein>
    <submittedName>
        <fullName evidence="1">Kinesin-like protein kif1a</fullName>
    </submittedName>
</protein>
<dbReference type="Proteomes" id="UP001434883">
    <property type="component" value="Unassembled WGS sequence"/>
</dbReference>
<gene>
    <name evidence="1" type="primary">KIF1A_2</name>
    <name evidence="1" type="ORF">XENOCAPTIV_020557</name>
</gene>
<feature type="non-terminal residue" evidence="1">
    <location>
        <position position="1"/>
    </location>
</feature>
<evidence type="ECO:0000313" key="1">
    <source>
        <dbReference type="EMBL" id="MEQ2208956.1"/>
    </source>
</evidence>
<accession>A0ABV0RMP6</accession>
<name>A0ABV0RMP6_9TELE</name>
<keyword evidence="2" id="KW-1185">Reference proteome</keyword>
<sequence length="97" mass="11712">DYESKLEALQKQVDRYYPEAPEEEEEPEEEVHWTEKERELAVWSFRKWRCYQFTSLRDLLWGNAIFLKEANAISVELKKKVQHVNFAHTHHYMLGGT</sequence>
<evidence type="ECO:0000313" key="2">
    <source>
        <dbReference type="Proteomes" id="UP001434883"/>
    </source>
</evidence>
<reference evidence="1 2" key="1">
    <citation type="submission" date="2021-06" db="EMBL/GenBank/DDBJ databases">
        <authorList>
            <person name="Palmer J.M."/>
        </authorList>
    </citation>
    <scope>NUCLEOTIDE SEQUENCE [LARGE SCALE GENOMIC DNA]</scope>
    <source>
        <strain evidence="1 2">XC_2019</strain>
        <tissue evidence="1">Muscle</tissue>
    </source>
</reference>
<organism evidence="1 2">
    <name type="scientific">Xenoophorus captivus</name>
    <dbReference type="NCBI Taxonomy" id="1517983"/>
    <lineage>
        <taxon>Eukaryota</taxon>
        <taxon>Metazoa</taxon>
        <taxon>Chordata</taxon>
        <taxon>Craniata</taxon>
        <taxon>Vertebrata</taxon>
        <taxon>Euteleostomi</taxon>
        <taxon>Actinopterygii</taxon>
        <taxon>Neopterygii</taxon>
        <taxon>Teleostei</taxon>
        <taxon>Neoteleostei</taxon>
        <taxon>Acanthomorphata</taxon>
        <taxon>Ovalentaria</taxon>
        <taxon>Atherinomorphae</taxon>
        <taxon>Cyprinodontiformes</taxon>
        <taxon>Goodeidae</taxon>
        <taxon>Xenoophorus</taxon>
    </lineage>
</organism>
<comment type="caution">
    <text evidence="1">The sequence shown here is derived from an EMBL/GenBank/DDBJ whole genome shotgun (WGS) entry which is preliminary data.</text>
</comment>
<proteinExistence type="predicted"/>
<dbReference type="EMBL" id="JAHRIN010050856">
    <property type="protein sequence ID" value="MEQ2208956.1"/>
    <property type="molecule type" value="Genomic_DNA"/>
</dbReference>